<dbReference type="EMBL" id="SNRW01004150">
    <property type="protein sequence ID" value="KAA6388016.1"/>
    <property type="molecule type" value="Genomic_DNA"/>
</dbReference>
<protein>
    <submittedName>
        <fullName evidence="1">Uncharacterized protein</fullName>
    </submittedName>
</protein>
<proteinExistence type="predicted"/>
<gene>
    <name evidence="1" type="ORF">EZS28_016458</name>
</gene>
<name>A0A5J4W0G6_9EUKA</name>
<dbReference type="Proteomes" id="UP000324800">
    <property type="component" value="Unassembled WGS sequence"/>
</dbReference>
<reference evidence="1 2" key="1">
    <citation type="submission" date="2019-03" db="EMBL/GenBank/DDBJ databases">
        <title>Single cell metagenomics reveals metabolic interactions within the superorganism composed of flagellate Streblomastix strix and complex community of Bacteroidetes bacteria on its surface.</title>
        <authorList>
            <person name="Treitli S.C."/>
            <person name="Kolisko M."/>
            <person name="Husnik F."/>
            <person name="Keeling P."/>
            <person name="Hampl V."/>
        </authorList>
    </citation>
    <scope>NUCLEOTIDE SEQUENCE [LARGE SCALE GENOMIC DNA]</scope>
    <source>
        <strain evidence="1">ST1C</strain>
    </source>
</reference>
<evidence type="ECO:0000313" key="1">
    <source>
        <dbReference type="EMBL" id="KAA6388016.1"/>
    </source>
</evidence>
<accession>A0A5J4W0G6</accession>
<comment type="caution">
    <text evidence="1">The sequence shown here is derived from an EMBL/GenBank/DDBJ whole genome shotgun (WGS) entry which is preliminary data.</text>
</comment>
<dbReference type="AlphaFoldDB" id="A0A5J4W0G6"/>
<sequence>MLQVDDITIEEETSRDQGIFFTTDQIERKTKNKAQINNVLAKTIEITAKQSMELVVNMDANLISLEAIEGSVTLKNGVDKTITEHITVEKNRLEGSVVGAASALASTAKELIKSGAIANSTLAVGSLIVAGIGGAIKGYDYEVVTETTKTYTDEKSVKAKYNANKMIVKAGQKINIIDADIPKEAILLA</sequence>
<organism evidence="1 2">
    <name type="scientific">Streblomastix strix</name>
    <dbReference type="NCBI Taxonomy" id="222440"/>
    <lineage>
        <taxon>Eukaryota</taxon>
        <taxon>Metamonada</taxon>
        <taxon>Preaxostyla</taxon>
        <taxon>Oxymonadida</taxon>
        <taxon>Streblomastigidae</taxon>
        <taxon>Streblomastix</taxon>
    </lineage>
</organism>
<evidence type="ECO:0000313" key="2">
    <source>
        <dbReference type="Proteomes" id="UP000324800"/>
    </source>
</evidence>